<sequence length="136" mass="15078" precursor="true">MPRSQATQYTFSVLLLLASCAGFLLIGCSRQPVVEHNNLHLVASLRTACSAQNETWLLGVERAVVKRFDEGAMSETERDEFTRLIALAKSGDWQSAESACFSWEKAQLSRTRAAPDEDSHSHSHDHLHTHASEVGK</sequence>
<dbReference type="eggNOG" id="ENOG502ZI9N">
    <property type="taxonomic scope" value="Bacteria"/>
</dbReference>
<evidence type="ECO:0000313" key="3">
    <source>
        <dbReference type="Proteomes" id="UP000001887"/>
    </source>
</evidence>
<keyword evidence="3" id="KW-1185">Reference proteome</keyword>
<evidence type="ECO:0008006" key="4">
    <source>
        <dbReference type="Google" id="ProtNLM"/>
    </source>
</evidence>
<dbReference type="HOGENOM" id="CLU_1873495_0_0_0"/>
<dbReference type="Proteomes" id="UP000001887">
    <property type="component" value="Chromosome"/>
</dbReference>
<feature type="compositionally biased region" description="Basic and acidic residues" evidence="1">
    <location>
        <begin position="113"/>
        <end position="136"/>
    </location>
</feature>
<evidence type="ECO:0000256" key="1">
    <source>
        <dbReference type="SAM" id="MobiDB-lite"/>
    </source>
</evidence>
<dbReference type="KEGG" id="psl:Psta_1531"/>
<feature type="region of interest" description="Disordered" evidence="1">
    <location>
        <begin position="111"/>
        <end position="136"/>
    </location>
</feature>
<name>D2QXM1_PIRSD</name>
<proteinExistence type="predicted"/>
<organism evidence="2 3">
    <name type="scientific">Pirellula staleyi (strain ATCC 27377 / DSM 6068 / ICPB 4128)</name>
    <name type="common">Pirella staleyi</name>
    <dbReference type="NCBI Taxonomy" id="530564"/>
    <lineage>
        <taxon>Bacteria</taxon>
        <taxon>Pseudomonadati</taxon>
        <taxon>Planctomycetota</taxon>
        <taxon>Planctomycetia</taxon>
        <taxon>Pirellulales</taxon>
        <taxon>Pirellulaceae</taxon>
        <taxon>Pirellula</taxon>
    </lineage>
</organism>
<dbReference type="OrthoDB" id="213876at2"/>
<dbReference type="AlphaFoldDB" id="D2QXM1"/>
<gene>
    <name evidence="2" type="ordered locus">Psta_1531</name>
</gene>
<dbReference type="STRING" id="530564.Psta_1531"/>
<protein>
    <recommendedName>
        <fullName evidence="4">Lipoprotein</fullName>
    </recommendedName>
</protein>
<dbReference type="PROSITE" id="PS51257">
    <property type="entry name" value="PROKAR_LIPOPROTEIN"/>
    <property type="match status" value="1"/>
</dbReference>
<accession>D2QXM1</accession>
<evidence type="ECO:0000313" key="2">
    <source>
        <dbReference type="EMBL" id="ADB16206.1"/>
    </source>
</evidence>
<reference evidence="2 3" key="1">
    <citation type="journal article" date="2009" name="Stand. Genomic Sci.">
        <title>Complete genome sequence of Pirellula staleyi type strain (ATCC 27377).</title>
        <authorList>
            <person name="Clum A."/>
            <person name="Tindall B.J."/>
            <person name="Sikorski J."/>
            <person name="Ivanova N."/>
            <person name="Mavrommatis K."/>
            <person name="Lucas S."/>
            <person name="Glavina del Rio T."/>
            <person name="Nolan M."/>
            <person name="Chen F."/>
            <person name="Tice H."/>
            <person name="Pitluck S."/>
            <person name="Cheng J.F."/>
            <person name="Chertkov O."/>
            <person name="Brettin T."/>
            <person name="Han C."/>
            <person name="Detter J.C."/>
            <person name="Kuske C."/>
            <person name="Bruce D."/>
            <person name="Goodwin L."/>
            <person name="Ovchinikova G."/>
            <person name="Pati A."/>
            <person name="Mikhailova N."/>
            <person name="Chen A."/>
            <person name="Palaniappan K."/>
            <person name="Land M."/>
            <person name="Hauser L."/>
            <person name="Chang Y.J."/>
            <person name="Jeffries C.D."/>
            <person name="Chain P."/>
            <person name="Rohde M."/>
            <person name="Goker M."/>
            <person name="Bristow J."/>
            <person name="Eisen J.A."/>
            <person name="Markowitz V."/>
            <person name="Hugenholtz P."/>
            <person name="Kyrpides N.C."/>
            <person name="Klenk H.P."/>
            <person name="Lapidus A."/>
        </authorList>
    </citation>
    <scope>NUCLEOTIDE SEQUENCE [LARGE SCALE GENOMIC DNA]</scope>
    <source>
        <strain evidence="3">ATCC 27377 / DSM 6068 / ICPB 4128</strain>
    </source>
</reference>
<dbReference type="EMBL" id="CP001848">
    <property type="protein sequence ID" value="ADB16206.1"/>
    <property type="molecule type" value="Genomic_DNA"/>
</dbReference>